<dbReference type="GO" id="GO:0008830">
    <property type="term" value="F:dTDP-4-dehydrorhamnose 3,5-epimerase activity"/>
    <property type="evidence" value="ECO:0007669"/>
    <property type="project" value="UniProtKB-EC"/>
</dbReference>
<comment type="pathway">
    <text evidence="5">Carbohydrate biosynthesis; dTDP-L-rhamnose biosynthesis.</text>
</comment>
<evidence type="ECO:0000256" key="5">
    <source>
        <dbReference type="RuleBase" id="RU364069"/>
    </source>
</evidence>
<comment type="caution">
    <text evidence="6">The sequence shown here is derived from an EMBL/GenBank/DDBJ whole genome shotgun (WGS) entry which is preliminary data.</text>
</comment>
<name>A0ABV2PU07_9GAMM</name>
<accession>A0ABV2PU07</accession>
<dbReference type="InterPro" id="IPR000888">
    <property type="entry name" value="RmlC-like"/>
</dbReference>
<keyword evidence="7" id="KW-1185">Reference proteome</keyword>
<comment type="catalytic activity">
    <reaction evidence="1 5">
        <text>dTDP-4-dehydro-6-deoxy-alpha-D-glucose = dTDP-4-dehydro-beta-L-rhamnose</text>
        <dbReference type="Rhea" id="RHEA:16969"/>
        <dbReference type="ChEBI" id="CHEBI:57649"/>
        <dbReference type="ChEBI" id="CHEBI:62830"/>
        <dbReference type="EC" id="5.1.3.13"/>
    </reaction>
</comment>
<comment type="similarity">
    <text evidence="5">Belongs to the dTDP-4-dehydrorhamnose 3,5-epimerase family.</text>
</comment>
<dbReference type="InterPro" id="IPR011051">
    <property type="entry name" value="RmlC_Cupin_sf"/>
</dbReference>
<reference evidence="6 7" key="1">
    <citation type="submission" date="2024-06" db="EMBL/GenBank/DDBJ databases">
        <title>Sorghum-associated microbial communities from plants grown in Nebraska, USA.</title>
        <authorList>
            <person name="Schachtman D."/>
        </authorList>
    </citation>
    <scope>NUCLEOTIDE SEQUENCE [LARGE SCALE GENOMIC DNA]</scope>
    <source>
        <strain evidence="6 7">1757</strain>
    </source>
</reference>
<dbReference type="Proteomes" id="UP001549251">
    <property type="component" value="Unassembled WGS sequence"/>
</dbReference>
<dbReference type="PANTHER" id="PTHR21047">
    <property type="entry name" value="DTDP-6-DEOXY-D-GLUCOSE-3,5 EPIMERASE"/>
    <property type="match status" value="1"/>
</dbReference>
<dbReference type="EMBL" id="JBEPSD010000001">
    <property type="protein sequence ID" value="MET4568515.1"/>
    <property type="molecule type" value="Genomic_DNA"/>
</dbReference>
<evidence type="ECO:0000313" key="6">
    <source>
        <dbReference type="EMBL" id="MET4568515.1"/>
    </source>
</evidence>
<dbReference type="Pfam" id="PF00908">
    <property type="entry name" value="dTDP_sugar_isom"/>
    <property type="match status" value="1"/>
</dbReference>
<evidence type="ECO:0000256" key="2">
    <source>
        <dbReference type="ARBA" id="ARBA00001997"/>
    </source>
</evidence>
<dbReference type="NCBIfam" id="TIGR01221">
    <property type="entry name" value="rmlC"/>
    <property type="match status" value="1"/>
</dbReference>
<evidence type="ECO:0000313" key="7">
    <source>
        <dbReference type="Proteomes" id="UP001549251"/>
    </source>
</evidence>
<gene>
    <name evidence="6" type="ORF">ABIE04_000842</name>
</gene>
<keyword evidence="5 6" id="KW-0413">Isomerase</keyword>
<dbReference type="CDD" id="cd00438">
    <property type="entry name" value="cupin_RmlC"/>
    <property type="match status" value="1"/>
</dbReference>
<dbReference type="SUPFAM" id="SSF51182">
    <property type="entry name" value="RmlC-like cupins"/>
    <property type="match status" value="1"/>
</dbReference>
<comment type="subunit">
    <text evidence="5">Homodimer.</text>
</comment>
<dbReference type="InterPro" id="IPR014710">
    <property type="entry name" value="RmlC-like_jellyroll"/>
</dbReference>
<evidence type="ECO:0000256" key="4">
    <source>
        <dbReference type="ARBA" id="ARBA00019595"/>
    </source>
</evidence>
<dbReference type="RefSeq" id="WP_354547343.1">
    <property type="nucleotide sequence ID" value="NZ_JBEPSD010000001.1"/>
</dbReference>
<dbReference type="Gene3D" id="2.60.120.10">
    <property type="entry name" value="Jelly Rolls"/>
    <property type="match status" value="1"/>
</dbReference>
<sequence>MKFHATPLAGLSLIETTRVEDERGQFSRLFCEVECATIRPGLHWSQINLSRTYDKGTVRGMHFQYPPATEAKLIRCLRGRVFDVAVDLRVESPTYLHWHGVELDEEGAIQFFIPEGFAHGFQALTDDAQLLYLHTAAWNREQEGGLRHDDPAIAITWPLPVTRISTKDRQWSLVKESRFAGIQP</sequence>
<comment type="function">
    <text evidence="2 5">Catalyzes the epimerization of the C3' and C5'positions of dTDP-6-deoxy-D-xylo-4-hexulose, forming dTDP-6-deoxy-L-lyxo-4-hexulose.</text>
</comment>
<proteinExistence type="inferred from homology"/>
<evidence type="ECO:0000256" key="1">
    <source>
        <dbReference type="ARBA" id="ARBA00001298"/>
    </source>
</evidence>
<organism evidence="6 7">
    <name type="scientific">Rhodanobacter soli</name>
    <dbReference type="NCBI Taxonomy" id="590609"/>
    <lineage>
        <taxon>Bacteria</taxon>
        <taxon>Pseudomonadati</taxon>
        <taxon>Pseudomonadota</taxon>
        <taxon>Gammaproteobacteria</taxon>
        <taxon>Lysobacterales</taxon>
        <taxon>Rhodanobacteraceae</taxon>
        <taxon>Rhodanobacter</taxon>
    </lineage>
</organism>
<dbReference type="PANTHER" id="PTHR21047:SF2">
    <property type="entry name" value="THYMIDINE DIPHOSPHO-4-KETO-RHAMNOSE 3,5-EPIMERASE"/>
    <property type="match status" value="1"/>
</dbReference>
<evidence type="ECO:0000256" key="3">
    <source>
        <dbReference type="ARBA" id="ARBA00012098"/>
    </source>
</evidence>
<dbReference type="EC" id="5.1.3.13" evidence="3 5"/>
<protein>
    <recommendedName>
        <fullName evidence="4 5">dTDP-4-dehydrorhamnose 3,5-epimerase</fullName>
        <ecNumber evidence="3 5">5.1.3.13</ecNumber>
    </recommendedName>
    <alternativeName>
        <fullName evidence="5">Thymidine diphospho-4-keto-rhamnose 3,5-epimerase</fullName>
    </alternativeName>
</protein>